<dbReference type="EMBL" id="JAKIKS010000073">
    <property type="protein sequence ID" value="MCL1126083.1"/>
    <property type="molecule type" value="Genomic_DNA"/>
</dbReference>
<keyword evidence="2" id="KW-1185">Reference proteome</keyword>
<proteinExistence type="predicted"/>
<dbReference type="RefSeq" id="WP_248941426.1">
    <property type="nucleotide sequence ID" value="NZ_JAKIKS010000073.1"/>
</dbReference>
<comment type="caution">
    <text evidence="1">The sequence shown here is derived from an EMBL/GenBank/DDBJ whole genome shotgun (WGS) entry which is preliminary data.</text>
</comment>
<evidence type="ECO:0000313" key="1">
    <source>
        <dbReference type="EMBL" id="MCL1126083.1"/>
    </source>
</evidence>
<dbReference type="Proteomes" id="UP001203423">
    <property type="component" value="Unassembled WGS sequence"/>
</dbReference>
<reference evidence="1 2" key="1">
    <citation type="submission" date="2022-01" db="EMBL/GenBank/DDBJ databases">
        <title>Whole genome-based taxonomy of the Shewanellaceae.</title>
        <authorList>
            <person name="Martin-Rodriguez A.J."/>
        </authorList>
    </citation>
    <scope>NUCLEOTIDE SEQUENCE [LARGE SCALE GENOMIC DNA]</scope>
    <source>
        <strain evidence="1 2">DSM 17177</strain>
    </source>
</reference>
<organism evidence="1 2">
    <name type="scientific">Shewanella surugensis</name>
    <dbReference type="NCBI Taxonomy" id="212020"/>
    <lineage>
        <taxon>Bacteria</taxon>
        <taxon>Pseudomonadati</taxon>
        <taxon>Pseudomonadota</taxon>
        <taxon>Gammaproteobacteria</taxon>
        <taxon>Alteromonadales</taxon>
        <taxon>Shewanellaceae</taxon>
        <taxon>Shewanella</taxon>
    </lineage>
</organism>
<sequence length="310" mass="34205">MEAVAQVAMHQGSYSDFSFNKTDIAIAAVVGAVTGGMGGRLAMQSAKGVLPHNTDFDLKLYHIGPDDMKTEERGRAVNIEMENLSGSVVEGHGLSIPTLSSTQFVMNKGELYLFSNELLTWTLPGSEVHGFQMAQDIYSNTNITAGPLQAQHISEIYSATYCPEPEDIEVDILNRHIEYGQFMRSSAQGRLADGRKVPLNLFQDGLTSELNYAITDLDVLSSAQTWVNMHRKDGRKIVQCRYNVRIHKADGTSTGRGLSLIEVELSDTIYETLIELADYEVETYDFSGIILTTVTCDKNDYCAVAFSPDH</sequence>
<accession>A0ABT0LEG6</accession>
<protein>
    <submittedName>
        <fullName evidence="1">Uncharacterized protein</fullName>
    </submittedName>
</protein>
<evidence type="ECO:0000313" key="2">
    <source>
        <dbReference type="Proteomes" id="UP001203423"/>
    </source>
</evidence>
<name>A0ABT0LEG6_9GAMM</name>
<gene>
    <name evidence="1" type="ORF">L2764_16775</name>
</gene>